<dbReference type="Proteomes" id="UP000639772">
    <property type="component" value="Chromosome 1"/>
</dbReference>
<feature type="region of interest" description="Disordered" evidence="1">
    <location>
        <begin position="1"/>
        <end position="20"/>
    </location>
</feature>
<evidence type="ECO:0000313" key="2">
    <source>
        <dbReference type="EMBL" id="KAG0500464.1"/>
    </source>
</evidence>
<accession>A0A835RYA3</accession>
<evidence type="ECO:0000256" key="1">
    <source>
        <dbReference type="SAM" id="MobiDB-lite"/>
    </source>
</evidence>
<protein>
    <submittedName>
        <fullName evidence="2">Uncharacterized protein</fullName>
    </submittedName>
</protein>
<sequence length="69" mass="7891">MESAGWGLTPPPPPSNPISACRRRSSSLALESYVRYLLFSDFGNSRFRSRRPLKDCLLVLRRVHRAEIC</sequence>
<gene>
    <name evidence="2" type="ORF">HPP92_000536</name>
</gene>
<organism evidence="2 3">
    <name type="scientific">Vanilla planifolia</name>
    <name type="common">Vanilla</name>
    <dbReference type="NCBI Taxonomy" id="51239"/>
    <lineage>
        <taxon>Eukaryota</taxon>
        <taxon>Viridiplantae</taxon>
        <taxon>Streptophyta</taxon>
        <taxon>Embryophyta</taxon>
        <taxon>Tracheophyta</taxon>
        <taxon>Spermatophyta</taxon>
        <taxon>Magnoliopsida</taxon>
        <taxon>Liliopsida</taxon>
        <taxon>Asparagales</taxon>
        <taxon>Orchidaceae</taxon>
        <taxon>Vanilloideae</taxon>
        <taxon>Vanilleae</taxon>
        <taxon>Vanilla</taxon>
    </lineage>
</organism>
<comment type="caution">
    <text evidence="2">The sequence shown here is derived from an EMBL/GenBank/DDBJ whole genome shotgun (WGS) entry which is preliminary data.</text>
</comment>
<name>A0A835RYA3_VANPL</name>
<proteinExistence type="predicted"/>
<reference evidence="2 3" key="1">
    <citation type="journal article" date="2020" name="Nat. Food">
        <title>A phased Vanilla planifolia genome enables genetic improvement of flavour and production.</title>
        <authorList>
            <person name="Hasing T."/>
            <person name="Tang H."/>
            <person name="Brym M."/>
            <person name="Khazi F."/>
            <person name="Huang T."/>
            <person name="Chambers A.H."/>
        </authorList>
    </citation>
    <scope>NUCLEOTIDE SEQUENCE [LARGE SCALE GENOMIC DNA]</scope>
    <source>
        <tissue evidence="2">Leaf</tissue>
    </source>
</reference>
<dbReference type="AlphaFoldDB" id="A0A835RYA3"/>
<evidence type="ECO:0000313" key="3">
    <source>
        <dbReference type="Proteomes" id="UP000639772"/>
    </source>
</evidence>
<dbReference type="EMBL" id="JADCNM010000001">
    <property type="protein sequence ID" value="KAG0500464.1"/>
    <property type="molecule type" value="Genomic_DNA"/>
</dbReference>